<dbReference type="InterPro" id="IPR037459">
    <property type="entry name" value="RhgT-like"/>
</dbReference>
<dbReference type="PANTHER" id="PTHR43695">
    <property type="entry name" value="PUTATIVE (AFU_ORTHOLOGUE AFUA_2G17250)-RELATED"/>
    <property type="match status" value="1"/>
</dbReference>
<dbReference type="EMBL" id="APML01000041">
    <property type="protein sequence ID" value="ENH96505.1"/>
    <property type="molecule type" value="Genomic_DNA"/>
</dbReference>
<dbReference type="GO" id="GO:0016787">
    <property type="term" value="F:hydrolase activity"/>
    <property type="evidence" value="ECO:0007669"/>
    <property type="project" value="UniProtKB-KW"/>
</dbReference>
<dbReference type="CDD" id="cd01821">
    <property type="entry name" value="Rhamnogalacturan_acetylesterase_like"/>
    <property type="match status" value="1"/>
</dbReference>
<dbReference type="OrthoDB" id="9807041at2"/>
<sequence>MKKVQLFLAGDSTMCDYEPERYPRMGWGQVLSSFFHHQVMIRNHAASGRSSRSFLTEKRWEAIEKELQAGDYVLIQFGHNDQKPDLERSTDPFSSYQEHLQFMIERTRTCGGTPLLLTSIARRHFSETGKLLDTHGDYPKAACELAEKQGVTVIDMNRLSQRLISELGEESSKKLFMWIAPGIYSAYPDGEQDDTHLQEHGARAMARLFIDEIQEIKHPLATFLPRDEVKS</sequence>
<dbReference type="InterPro" id="IPR036514">
    <property type="entry name" value="SGNH_hydro_sf"/>
</dbReference>
<dbReference type="Gene3D" id="3.40.50.1110">
    <property type="entry name" value="SGNH hydrolase"/>
    <property type="match status" value="1"/>
</dbReference>
<organism evidence="4 5">
    <name type="scientific">Gracilibacillus halophilus YIM-C55.5</name>
    <dbReference type="NCBI Taxonomy" id="1308866"/>
    <lineage>
        <taxon>Bacteria</taxon>
        <taxon>Bacillati</taxon>
        <taxon>Bacillota</taxon>
        <taxon>Bacilli</taxon>
        <taxon>Bacillales</taxon>
        <taxon>Bacillaceae</taxon>
        <taxon>Gracilibacillus</taxon>
    </lineage>
</organism>
<keyword evidence="5" id="KW-1185">Reference proteome</keyword>
<dbReference type="InterPro" id="IPR013830">
    <property type="entry name" value="SGNH_hydro"/>
</dbReference>
<comment type="similarity">
    <text evidence="1">Belongs to the 'GDSL' lipolytic enzyme family.</text>
</comment>
<dbReference type="PATRIC" id="fig|1308866.3.peg.2114"/>
<dbReference type="SUPFAM" id="SSF52266">
    <property type="entry name" value="SGNH hydrolase"/>
    <property type="match status" value="1"/>
</dbReference>
<name>N4WPX7_9BACI</name>
<evidence type="ECO:0000313" key="4">
    <source>
        <dbReference type="EMBL" id="ENH96505.1"/>
    </source>
</evidence>
<dbReference type="RefSeq" id="WP_003469937.1">
    <property type="nucleotide sequence ID" value="NZ_APML01000041.1"/>
</dbReference>
<accession>N4WPX7</accession>
<dbReference type="PANTHER" id="PTHR43695:SF1">
    <property type="entry name" value="RHAMNOGALACTURONAN ACETYLESTERASE"/>
    <property type="match status" value="1"/>
</dbReference>
<comment type="caution">
    <text evidence="4">The sequence shown here is derived from an EMBL/GenBank/DDBJ whole genome shotgun (WGS) entry which is preliminary data.</text>
</comment>
<dbReference type="eggNOG" id="COG2755">
    <property type="taxonomic scope" value="Bacteria"/>
</dbReference>
<reference evidence="4 5" key="1">
    <citation type="submission" date="2013-03" db="EMBL/GenBank/DDBJ databases">
        <title>Draft genome sequence of Gracibacillus halophilus YIM-C55.5, a moderately halophilic and thermophilic organism from the Xiaochaidamu salt lake.</title>
        <authorList>
            <person name="Sugumar T."/>
            <person name="Polireddy D.R."/>
            <person name="Antony A."/>
            <person name="Madhava Y.R."/>
            <person name="Sivakumar N."/>
        </authorList>
    </citation>
    <scope>NUCLEOTIDE SEQUENCE [LARGE SCALE GENOMIC DNA]</scope>
    <source>
        <strain evidence="4 5">YIM-C55.5</strain>
    </source>
</reference>
<evidence type="ECO:0000313" key="5">
    <source>
        <dbReference type="Proteomes" id="UP000012283"/>
    </source>
</evidence>
<proteinExistence type="inferred from homology"/>
<gene>
    <name evidence="4" type="ORF">J416_10426</name>
</gene>
<keyword evidence="2" id="KW-0378">Hydrolase</keyword>
<dbReference type="Pfam" id="PF13472">
    <property type="entry name" value="Lipase_GDSL_2"/>
    <property type="match status" value="1"/>
</dbReference>
<protein>
    <submittedName>
        <fullName evidence="4">Lysophospholipase</fullName>
    </submittedName>
</protein>
<evidence type="ECO:0000256" key="2">
    <source>
        <dbReference type="ARBA" id="ARBA00022801"/>
    </source>
</evidence>
<evidence type="ECO:0000256" key="1">
    <source>
        <dbReference type="ARBA" id="ARBA00008668"/>
    </source>
</evidence>
<feature type="domain" description="SGNH hydrolase-type esterase" evidence="3">
    <location>
        <begin position="10"/>
        <end position="203"/>
    </location>
</feature>
<dbReference type="AlphaFoldDB" id="N4WPX7"/>
<dbReference type="STRING" id="1308866.J416_10426"/>
<evidence type="ECO:0000259" key="3">
    <source>
        <dbReference type="Pfam" id="PF13472"/>
    </source>
</evidence>
<dbReference type="Proteomes" id="UP000012283">
    <property type="component" value="Unassembled WGS sequence"/>
</dbReference>